<evidence type="ECO:0000313" key="2">
    <source>
        <dbReference type="Proteomes" id="UP000887116"/>
    </source>
</evidence>
<name>A0A8X6FX14_TRICU</name>
<dbReference type="EMBL" id="BMAO01003938">
    <property type="protein sequence ID" value="GFQ91147.1"/>
    <property type="molecule type" value="Genomic_DNA"/>
</dbReference>
<keyword evidence="2" id="KW-1185">Reference proteome</keyword>
<accession>A0A8X6FX14</accession>
<reference evidence="1" key="1">
    <citation type="submission" date="2020-07" db="EMBL/GenBank/DDBJ databases">
        <title>Multicomponent nature underlies the extraordinary mechanical properties of spider dragline silk.</title>
        <authorList>
            <person name="Kono N."/>
            <person name="Nakamura H."/>
            <person name="Mori M."/>
            <person name="Yoshida Y."/>
            <person name="Ohtoshi R."/>
            <person name="Malay A.D."/>
            <person name="Moran D.A.P."/>
            <person name="Tomita M."/>
            <person name="Numata K."/>
            <person name="Arakawa K."/>
        </authorList>
    </citation>
    <scope>NUCLEOTIDE SEQUENCE</scope>
</reference>
<evidence type="ECO:0000313" key="1">
    <source>
        <dbReference type="EMBL" id="GFQ91147.1"/>
    </source>
</evidence>
<dbReference type="AlphaFoldDB" id="A0A8X6FX14"/>
<comment type="caution">
    <text evidence="1">The sequence shown here is derived from an EMBL/GenBank/DDBJ whole genome shotgun (WGS) entry which is preliminary data.</text>
</comment>
<gene>
    <name evidence="1" type="ORF">TNCT_410731</name>
</gene>
<organism evidence="1 2">
    <name type="scientific">Trichonephila clavata</name>
    <name type="common">Joro spider</name>
    <name type="synonym">Nephila clavata</name>
    <dbReference type="NCBI Taxonomy" id="2740835"/>
    <lineage>
        <taxon>Eukaryota</taxon>
        <taxon>Metazoa</taxon>
        <taxon>Ecdysozoa</taxon>
        <taxon>Arthropoda</taxon>
        <taxon>Chelicerata</taxon>
        <taxon>Arachnida</taxon>
        <taxon>Araneae</taxon>
        <taxon>Araneomorphae</taxon>
        <taxon>Entelegynae</taxon>
        <taxon>Araneoidea</taxon>
        <taxon>Nephilidae</taxon>
        <taxon>Trichonephila</taxon>
    </lineage>
</organism>
<sequence>MFSYLILKIRDFECTKGKDIQLESEEELSTLALGQETETSETNLAKSSFVKLQRMDESLDQSGARLRTNKMRTKLMMEF</sequence>
<protein>
    <submittedName>
        <fullName evidence="1">Uncharacterized protein</fullName>
    </submittedName>
</protein>
<proteinExistence type="predicted"/>
<dbReference type="Proteomes" id="UP000887116">
    <property type="component" value="Unassembled WGS sequence"/>
</dbReference>